<feature type="transmembrane region" description="Helical" evidence="5">
    <location>
        <begin position="199"/>
        <end position="221"/>
    </location>
</feature>
<dbReference type="PANTHER" id="PTHR11132">
    <property type="entry name" value="SOLUTE CARRIER FAMILY 35"/>
    <property type="match status" value="1"/>
</dbReference>
<evidence type="ECO:0000259" key="6">
    <source>
        <dbReference type="Pfam" id="PF03151"/>
    </source>
</evidence>
<dbReference type="Proteomes" id="UP001141327">
    <property type="component" value="Unassembled WGS sequence"/>
</dbReference>
<organism evidence="7 8">
    <name type="scientific">Paratrimastix pyriformis</name>
    <dbReference type="NCBI Taxonomy" id="342808"/>
    <lineage>
        <taxon>Eukaryota</taxon>
        <taxon>Metamonada</taxon>
        <taxon>Preaxostyla</taxon>
        <taxon>Paratrimastigidae</taxon>
        <taxon>Paratrimastix</taxon>
    </lineage>
</organism>
<sequence length="376" mass="42011">MEYKKRMAAPIWWDKFISCTCYCACSASMVLVNKSIDNIFGFRSVFALIFWQNLVTWLGILIARLLGWVSFPLINFDFVVKWIPVELVFSTMLVSSILSLKYLTTNIIVIFKNLTNILTAICDWYFFGNKPNFYTVISLSMMVLSSAIAGFSDLYFHKMGYFWMFVNCIATAANTILLKRLQNQLKASKLEQGRFGTPFWNNILSMPPLFSLMVAWGELSLITDTLLKERRTLFWVVMLFSGFLGTFQSVCSLWCLRATSATTYAMVGALNKIPTSIIGLLLFHTKVTPMGYFSIAMGIASGFLYSWANAPKPKPTSALVAPIVPSVSPAPPAPSPPANDDPRDVFTPSVSLNMDAITPRQQFGDRAAPRLGVMGV</sequence>
<accession>A0ABQ8UMC5</accession>
<feature type="transmembrane region" description="Helical" evidence="5">
    <location>
        <begin position="133"/>
        <end position="155"/>
    </location>
</feature>
<feature type="transmembrane region" description="Helical" evidence="5">
    <location>
        <begin position="263"/>
        <end position="284"/>
    </location>
</feature>
<keyword evidence="3 5" id="KW-1133">Transmembrane helix</keyword>
<evidence type="ECO:0000256" key="2">
    <source>
        <dbReference type="ARBA" id="ARBA00022692"/>
    </source>
</evidence>
<feature type="domain" description="Sugar phosphate transporter" evidence="6">
    <location>
        <begin position="19"/>
        <end position="306"/>
    </location>
</feature>
<keyword evidence="2 5" id="KW-0812">Transmembrane</keyword>
<evidence type="ECO:0000256" key="5">
    <source>
        <dbReference type="SAM" id="Phobius"/>
    </source>
</evidence>
<feature type="transmembrane region" description="Helical" evidence="5">
    <location>
        <begin position="233"/>
        <end position="256"/>
    </location>
</feature>
<evidence type="ECO:0000256" key="1">
    <source>
        <dbReference type="ARBA" id="ARBA00004141"/>
    </source>
</evidence>
<feature type="transmembrane region" description="Helical" evidence="5">
    <location>
        <begin position="12"/>
        <end position="32"/>
    </location>
</feature>
<comment type="subcellular location">
    <subcellularLocation>
        <location evidence="1">Membrane</location>
        <topology evidence="1">Multi-pass membrane protein</topology>
    </subcellularLocation>
</comment>
<dbReference type="Pfam" id="PF03151">
    <property type="entry name" value="TPT"/>
    <property type="match status" value="1"/>
</dbReference>
<dbReference type="InterPro" id="IPR004853">
    <property type="entry name" value="Sugar_P_trans_dom"/>
</dbReference>
<evidence type="ECO:0000313" key="7">
    <source>
        <dbReference type="EMBL" id="KAJ4460334.1"/>
    </source>
</evidence>
<reference evidence="7" key="1">
    <citation type="journal article" date="2022" name="bioRxiv">
        <title>Genomics of Preaxostyla Flagellates Illuminates Evolutionary Transitions and the Path Towards Mitochondrial Loss.</title>
        <authorList>
            <person name="Novak L.V.F."/>
            <person name="Treitli S.C."/>
            <person name="Pyrih J."/>
            <person name="Halakuc P."/>
            <person name="Pipaliya S.V."/>
            <person name="Vacek V."/>
            <person name="Brzon O."/>
            <person name="Soukal P."/>
            <person name="Eme L."/>
            <person name="Dacks J.B."/>
            <person name="Karnkowska A."/>
            <person name="Elias M."/>
            <person name="Hampl V."/>
        </authorList>
    </citation>
    <scope>NUCLEOTIDE SEQUENCE</scope>
    <source>
        <strain evidence="7">RCP-MX</strain>
    </source>
</reference>
<feature type="transmembrane region" description="Helical" evidence="5">
    <location>
        <begin position="161"/>
        <end position="178"/>
    </location>
</feature>
<evidence type="ECO:0000256" key="3">
    <source>
        <dbReference type="ARBA" id="ARBA00022989"/>
    </source>
</evidence>
<keyword evidence="8" id="KW-1185">Reference proteome</keyword>
<dbReference type="InterPro" id="IPR037185">
    <property type="entry name" value="EmrE-like"/>
</dbReference>
<gene>
    <name evidence="7" type="ORF">PAPYR_3345</name>
</gene>
<keyword evidence="4 5" id="KW-0472">Membrane</keyword>
<proteinExistence type="predicted"/>
<feature type="transmembrane region" description="Helical" evidence="5">
    <location>
        <begin position="290"/>
        <end position="308"/>
    </location>
</feature>
<comment type="caution">
    <text evidence="7">The sequence shown here is derived from an EMBL/GenBank/DDBJ whole genome shotgun (WGS) entry which is preliminary data.</text>
</comment>
<feature type="transmembrane region" description="Helical" evidence="5">
    <location>
        <begin position="78"/>
        <end position="100"/>
    </location>
</feature>
<dbReference type="EMBL" id="JAPMOS010000013">
    <property type="protein sequence ID" value="KAJ4460334.1"/>
    <property type="molecule type" value="Genomic_DNA"/>
</dbReference>
<evidence type="ECO:0000256" key="4">
    <source>
        <dbReference type="ARBA" id="ARBA00023136"/>
    </source>
</evidence>
<evidence type="ECO:0000313" key="8">
    <source>
        <dbReference type="Proteomes" id="UP001141327"/>
    </source>
</evidence>
<name>A0ABQ8UMC5_9EUKA</name>
<protein>
    <submittedName>
        <fullName evidence="7">Nucleotide-sugar transporter VRG4/SQV-7</fullName>
    </submittedName>
</protein>
<dbReference type="SUPFAM" id="SSF103481">
    <property type="entry name" value="Multidrug resistance efflux transporter EmrE"/>
    <property type="match status" value="1"/>
</dbReference>
<dbReference type="InterPro" id="IPR050186">
    <property type="entry name" value="TPT_transporter"/>
</dbReference>
<feature type="transmembrane region" description="Helical" evidence="5">
    <location>
        <begin position="44"/>
        <end position="66"/>
    </location>
</feature>